<dbReference type="InterPro" id="IPR023606">
    <property type="entry name" value="CoA-Trfase_III_dom_1_sf"/>
</dbReference>
<keyword evidence="1 2" id="KW-0808">Transferase</keyword>
<sequence>MSAVQSSLHGAEAQGVAAPPLAGVRIIAVEQYGAGPFGTQHLADLGAEVIKIENPHDGGDVGRAVGPHYFGPGDSHFYQSFNRNKKSITLDLKTAQGQEVLRALAADADVVFNNLRGDLPAKLGLTYDRLRDVNPRIVCGHLSAYGRTGSRAAWPGYDYLMQAEAGYLSLTGEPDGPPARMGLSIIDLMTGTTAAMGLLAGVISARASGQGRDIDVSLFDVALHNLAYVATWYLNAGKAIGREARSSHPSLTPSQLYRTQDGWIFLMCNKEKFWGVLAECIGRPEWAQAPHYKTFKDRLAHRDRLTAELDAVLQTATTAQWMERFAGKVPAAPVYDVQQALDSGFVAEQERVLAFDHPGGPVRMVASPVRAGAHPVRSAPAMGADTEAVLRQAGYDEQAILRLREHAVI</sequence>
<dbReference type="PANTHER" id="PTHR48207">
    <property type="entry name" value="SUCCINATE--HYDROXYMETHYLGLUTARATE COA-TRANSFERASE"/>
    <property type="match status" value="1"/>
</dbReference>
<dbReference type="Pfam" id="PF02515">
    <property type="entry name" value="CoA_transf_3"/>
    <property type="match status" value="1"/>
</dbReference>
<accession>A0A858ZX38</accession>
<evidence type="ECO:0000256" key="1">
    <source>
        <dbReference type="ARBA" id="ARBA00022679"/>
    </source>
</evidence>
<dbReference type="AlphaFoldDB" id="A0A858ZX38"/>
<evidence type="ECO:0000313" key="2">
    <source>
        <dbReference type="EMBL" id="QKD45264.1"/>
    </source>
</evidence>
<dbReference type="Gene3D" id="3.40.50.10540">
    <property type="entry name" value="Crotonobetainyl-coa:carnitine coa-transferase, domain 1"/>
    <property type="match status" value="1"/>
</dbReference>
<reference evidence="2 3" key="1">
    <citation type="submission" date="2020-05" db="EMBL/GenBank/DDBJ databases">
        <title>Complete genome sequence of Alicycliphilus denitrificans DP3.</title>
        <authorList>
            <person name="Chen X."/>
        </authorList>
    </citation>
    <scope>NUCLEOTIDE SEQUENCE [LARGE SCALE GENOMIC DNA]</scope>
    <source>
        <strain evidence="2 3">DP3</strain>
    </source>
</reference>
<name>A0A858ZX38_9BURK</name>
<dbReference type="InterPro" id="IPR050483">
    <property type="entry name" value="CoA-transferase_III_domain"/>
</dbReference>
<proteinExistence type="predicted"/>
<dbReference type="GO" id="GO:0008410">
    <property type="term" value="F:CoA-transferase activity"/>
    <property type="evidence" value="ECO:0007669"/>
    <property type="project" value="TreeGrafter"/>
</dbReference>
<organism evidence="2 3">
    <name type="scientific">Alicycliphilus denitrificans</name>
    <dbReference type="NCBI Taxonomy" id="179636"/>
    <lineage>
        <taxon>Bacteria</taxon>
        <taxon>Pseudomonadati</taxon>
        <taxon>Pseudomonadota</taxon>
        <taxon>Betaproteobacteria</taxon>
        <taxon>Burkholderiales</taxon>
        <taxon>Comamonadaceae</taxon>
        <taxon>Alicycliphilus</taxon>
    </lineage>
</organism>
<gene>
    <name evidence="2" type="ORF">HF896_17320</name>
</gene>
<dbReference type="EMBL" id="CP051298">
    <property type="protein sequence ID" value="QKD45264.1"/>
    <property type="molecule type" value="Genomic_DNA"/>
</dbReference>
<protein>
    <submittedName>
        <fullName evidence="2">CoA transferase</fullName>
    </submittedName>
</protein>
<dbReference type="RefSeq" id="WP_013520195.1">
    <property type="nucleotide sequence ID" value="NZ_CP051298.1"/>
</dbReference>
<evidence type="ECO:0000313" key="3">
    <source>
        <dbReference type="Proteomes" id="UP000500755"/>
    </source>
</evidence>
<dbReference type="InterPro" id="IPR003673">
    <property type="entry name" value="CoA-Trfase_fam_III"/>
</dbReference>
<dbReference type="InterPro" id="IPR044855">
    <property type="entry name" value="CoA-Trfase_III_dom3_sf"/>
</dbReference>
<dbReference type="SUPFAM" id="SSF89796">
    <property type="entry name" value="CoA-transferase family III (CaiB/BaiF)"/>
    <property type="match status" value="1"/>
</dbReference>
<dbReference type="Proteomes" id="UP000500755">
    <property type="component" value="Chromosome"/>
</dbReference>
<dbReference type="PANTHER" id="PTHR48207:SF3">
    <property type="entry name" value="SUCCINATE--HYDROXYMETHYLGLUTARATE COA-TRANSFERASE"/>
    <property type="match status" value="1"/>
</dbReference>
<dbReference type="Gene3D" id="3.30.1540.10">
    <property type="entry name" value="formyl-coa transferase, domain 3"/>
    <property type="match status" value="1"/>
</dbReference>